<dbReference type="PANTHER" id="PTHR42964:SF1">
    <property type="entry name" value="POLYKETIDE BIOSYNTHESIS ENOYL-COA HYDRATASE PKSH-RELATED"/>
    <property type="match status" value="1"/>
</dbReference>
<gene>
    <name evidence="3" type="ORF">RYS15_19325</name>
</gene>
<dbReference type="InterPro" id="IPR018376">
    <property type="entry name" value="Enoyl-CoA_hyd/isom_CS"/>
</dbReference>
<evidence type="ECO:0000313" key="3">
    <source>
        <dbReference type="EMBL" id="MDV2080844.1"/>
    </source>
</evidence>
<reference evidence="3 4" key="1">
    <citation type="submission" date="2023-10" db="EMBL/GenBank/DDBJ databases">
        <title>Characteristics and mechanism of a salt-tolerant marine origin heterotrophic nitrifying- aerobic denitrifying bacteria Marinobacter xestospongiae HN1.</title>
        <authorList>
            <person name="Qi R."/>
        </authorList>
    </citation>
    <scope>NUCLEOTIDE SEQUENCE [LARGE SCALE GENOMIC DNA]</scope>
    <source>
        <strain evidence="3 4">HN1</strain>
    </source>
</reference>
<dbReference type="EMBL" id="JAWIIJ010000020">
    <property type="protein sequence ID" value="MDV2080844.1"/>
    <property type="molecule type" value="Genomic_DNA"/>
</dbReference>
<dbReference type="Gene3D" id="1.10.12.10">
    <property type="entry name" value="Lyase 2-enoyl-coa Hydratase, Chain A, domain 2"/>
    <property type="match status" value="1"/>
</dbReference>
<dbReference type="InterPro" id="IPR014748">
    <property type="entry name" value="Enoyl-CoA_hydra_C"/>
</dbReference>
<dbReference type="InterPro" id="IPR029045">
    <property type="entry name" value="ClpP/crotonase-like_dom_sf"/>
</dbReference>
<dbReference type="Proteomes" id="UP001269819">
    <property type="component" value="Unassembled WGS sequence"/>
</dbReference>
<dbReference type="CDD" id="cd06558">
    <property type="entry name" value="crotonase-like"/>
    <property type="match status" value="1"/>
</dbReference>
<keyword evidence="4" id="KW-1185">Reference proteome</keyword>
<dbReference type="SUPFAM" id="SSF52096">
    <property type="entry name" value="ClpP/crotonase"/>
    <property type="match status" value="1"/>
</dbReference>
<comment type="caution">
    <text evidence="3">The sequence shown here is derived from an EMBL/GenBank/DDBJ whole genome shotgun (WGS) entry which is preliminary data.</text>
</comment>
<dbReference type="PANTHER" id="PTHR42964">
    <property type="entry name" value="ENOYL-COA HYDRATASE"/>
    <property type="match status" value="1"/>
</dbReference>
<organism evidence="3 4">
    <name type="scientific">Marinobacter xestospongiae</name>
    <dbReference type="NCBI Taxonomy" id="994319"/>
    <lineage>
        <taxon>Bacteria</taxon>
        <taxon>Pseudomonadati</taxon>
        <taxon>Pseudomonadota</taxon>
        <taxon>Gammaproteobacteria</taxon>
        <taxon>Pseudomonadales</taxon>
        <taxon>Marinobacteraceae</taxon>
        <taxon>Marinobacter</taxon>
    </lineage>
</organism>
<dbReference type="PROSITE" id="PS00166">
    <property type="entry name" value="ENOYL_COA_HYDRATASE"/>
    <property type="match status" value="1"/>
</dbReference>
<evidence type="ECO:0000256" key="2">
    <source>
        <dbReference type="RuleBase" id="RU003707"/>
    </source>
</evidence>
<protein>
    <submittedName>
        <fullName evidence="3">Enoyl-CoA hydratase/isomerase family protein</fullName>
    </submittedName>
</protein>
<name>A0ABU3W2U6_9GAMM</name>
<evidence type="ECO:0000256" key="1">
    <source>
        <dbReference type="ARBA" id="ARBA00005254"/>
    </source>
</evidence>
<sequence length="263" mass="28451">MSDNAVRYETDARGVTRITLNRPDKRNAFDADIIRALTDAVKLASEDPACRVIVLAGDGKHFSAGADLNWMKHTATLSADENREDARTLAGMLKAIDLSPKPTIARVQGAAFGGAVGLVSACDMAIATDDARFCLSEVRLGLAPAAIGPYVIRVLGARQARRYFLTAEEISATRAVDLGLVHETVTAESLDDTVNRLVDRLLKNSPQALGACKELIARTGHNQPDEELIRYTADLIAHLRTSDEGQEGLSAFLEKRAPSWIQE</sequence>
<evidence type="ECO:0000313" key="4">
    <source>
        <dbReference type="Proteomes" id="UP001269819"/>
    </source>
</evidence>
<dbReference type="InterPro" id="IPR001753">
    <property type="entry name" value="Enoyl-CoA_hydra/iso"/>
</dbReference>
<dbReference type="RefSeq" id="WP_316975194.1">
    <property type="nucleotide sequence ID" value="NZ_JAWIIJ010000020.1"/>
</dbReference>
<comment type="similarity">
    <text evidence="1 2">Belongs to the enoyl-CoA hydratase/isomerase family.</text>
</comment>
<accession>A0ABU3W2U6</accession>
<dbReference type="Gene3D" id="3.90.226.10">
    <property type="entry name" value="2-enoyl-CoA Hydratase, Chain A, domain 1"/>
    <property type="match status" value="1"/>
</dbReference>
<dbReference type="Pfam" id="PF00378">
    <property type="entry name" value="ECH_1"/>
    <property type="match status" value="1"/>
</dbReference>
<proteinExistence type="inferred from homology"/>
<dbReference type="InterPro" id="IPR051683">
    <property type="entry name" value="Enoyl-CoA_Hydratase/Isomerase"/>
</dbReference>